<comment type="catalytic activity">
    <reaction evidence="5">
        <text>N(6)-[(R)-lipoyl]-L-lysyl-[glycine-cleavage complex H protein] + glycine + H(+) = N(6)-[(R)-S(8)-aminomethyldihydrolipoyl]-L-lysyl-[glycine-cleavage complex H protein] + CO2</text>
        <dbReference type="Rhea" id="RHEA:24304"/>
        <dbReference type="Rhea" id="RHEA-COMP:10494"/>
        <dbReference type="Rhea" id="RHEA-COMP:10495"/>
        <dbReference type="ChEBI" id="CHEBI:15378"/>
        <dbReference type="ChEBI" id="CHEBI:16526"/>
        <dbReference type="ChEBI" id="CHEBI:57305"/>
        <dbReference type="ChEBI" id="CHEBI:83099"/>
        <dbReference type="ChEBI" id="CHEBI:83143"/>
        <dbReference type="EC" id="1.4.4.2"/>
    </reaction>
</comment>
<dbReference type="PANTHER" id="PTHR11773:SF1">
    <property type="entry name" value="GLYCINE DEHYDROGENASE (DECARBOXYLATING), MITOCHONDRIAL"/>
    <property type="match status" value="1"/>
</dbReference>
<dbReference type="GO" id="GO:0005960">
    <property type="term" value="C:glycine cleavage complex"/>
    <property type="evidence" value="ECO:0007669"/>
    <property type="project" value="TreeGrafter"/>
</dbReference>
<dbReference type="SUPFAM" id="SSF53383">
    <property type="entry name" value="PLP-dependent transferases"/>
    <property type="match status" value="2"/>
</dbReference>
<keyword evidence="1 4" id="KW-0663">Pyridoxal phosphate</keyword>
<organism evidence="7 8">
    <name type="scientific">Ophiocordyceps australis</name>
    <dbReference type="NCBI Taxonomy" id="1399860"/>
    <lineage>
        <taxon>Eukaryota</taxon>
        <taxon>Fungi</taxon>
        <taxon>Dikarya</taxon>
        <taxon>Ascomycota</taxon>
        <taxon>Pezizomycotina</taxon>
        <taxon>Sordariomycetes</taxon>
        <taxon>Hypocreomycetidae</taxon>
        <taxon>Hypocreales</taxon>
        <taxon>Ophiocordycipitaceae</taxon>
        <taxon>Ophiocordyceps</taxon>
    </lineage>
</organism>
<dbReference type="FunFam" id="3.40.640.10:FF:000005">
    <property type="entry name" value="Glycine dehydrogenase (decarboxylating), mitochondrial"/>
    <property type="match status" value="1"/>
</dbReference>
<dbReference type="Proteomes" id="UP000224854">
    <property type="component" value="Unassembled WGS sequence"/>
</dbReference>
<dbReference type="InterPro" id="IPR020581">
    <property type="entry name" value="GDC_P"/>
</dbReference>
<evidence type="ECO:0000256" key="2">
    <source>
        <dbReference type="ARBA" id="ARBA00023002"/>
    </source>
</evidence>
<evidence type="ECO:0000313" key="7">
    <source>
        <dbReference type="EMBL" id="PHH82283.1"/>
    </source>
</evidence>
<dbReference type="InterPro" id="IPR015424">
    <property type="entry name" value="PyrdxlP-dep_Trfase"/>
</dbReference>
<evidence type="ECO:0000256" key="5">
    <source>
        <dbReference type="RuleBase" id="RU364056"/>
    </source>
</evidence>
<dbReference type="GO" id="GO:0019464">
    <property type="term" value="P:glycine decarboxylation via glycine cleavage system"/>
    <property type="evidence" value="ECO:0007669"/>
    <property type="project" value="TreeGrafter"/>
</dbReference>
<name>A0A2C5ZR38_9HYPO</name>
<evidence type="ECO:0000259" key="6">
    <source>
        <dbReference type="Pfam" id="PF02347"/>
    </source>
</evidence>
<dbReference type="Gene3D" id="3.40.640.10">
    <property type="entry name" value="Type I PLP-dependent aspartate aminotransferase-like (Major domain)"/>
    <property type="match status" value="2"/>
</dbReference>
<evidence type="ECO:0000313" key="8">
    <source>
        <dbReference type="Proteomes" id="UP000224854"/>
    </source>
</evidence>
<accession>A0A2C5ZR38</accession>
<sequence>MISRLALGRGLVVRGWQHGLPVTAQYGNRRLRFDRHGRFKKFENYIDGEDWEAGKAMSEKVMGRINSQVPWHNFSARHIGPRETDIGEMLKAVGTETMDDFINQVVPQDVQTARPWNPVEDNSISESSLSYKFGIMSRRTNTASVWLNGGGYYAVETPAVIRRNLFENPAWYTSYTPYQAEISQGRLESLLNFQTMVSDLTGLPVANASLLDAGTAAAEAMSMSINCLPLSRSSRSGKVYLVDYGVYDSTFQVMLARAEGLGVRLMRVDFARLETFDLIKDLRLDLMGVMVQYPDNIGGVQDYRKLAGAVHEQGALLACGTDLLALTNLMPPGEFGADIAFGNSQRLGVPLGYGGPHAAFFSTTENYKRKVPGRIVGVTKDRLGNRALRLALQTREQHIRREKATSNVCTSQALLANMAAMYAVYHGPAQLKQMGLAGIRWARMVQKAADYYGFQVISRTPQVDGLVLSDTICFQLADEQVALKFRAGLYSDHQIGVGLMPKKFRVILALPTHFQPRTFRKIVGAMKAASETDKGAEDRTSEAVAAEIWNEQFEKPLDAVLEGIPRELWRHSDYLTHPVFNSYHSETEMMRYMHHLQSKDLSLVHSMIPLGSCTMKLNSAAQMELIGSRLANVHPHAPVDAALGYQEIVRDLAERLADLTGMDGTFLAPNSGAQGEFAGLLTIRGFHKSSPETSNRDICLIPVSAHGTNPASAHMAGMRVVPIKCETETGNLDLDDLAAKLKQHANQVAAIMITYPSTFGVFEPNIRKICNMVHSKGGLVYMDGANMNAQIGITSPGGLGADVCHLNLHKTFCIPHGGGGPGVGPICVKEKLIKFLPSAPYETKFQAVRGETSGSVEVARARPPITSARYGSASILPITWSYIRTMGKSWLSNAPVLC</sequence>
<dbReference type="FunFam" id="3.40.640.10:FF:000224">
    <property type="entry name" value="Probable glycine dehydrogenase (decarboxylating) subunit 2"/>
    <property type="match status" value="1"/>
</dbReference>
<evidence type="ECO:0000256" key="1">
    <source>
        <dbReference type="ARBA" id="ARBA00022898"/>
    </source>
</evidence>
<reference evidence="7 8" key="1">
    <citation type="submission" date="2017-06" db="EMBL/GenBank/DDBJ databases">
        <title>Ant-infecting Ophiocordyceps genomes reveal a high diversity of potential behavioral manipulation genes and a possible major role for enterotoxins.</title>
        <authorList>
            <person name="De Bekker C."/>
            <person name="Evans H.C."/>
            <person name="Brachmann A."/>
            <person name="Hughes D.P."/>
        </authorList>
    </citation>
    <scope>NUCLEOTIDE SEQUENCE [LARGE SCALE GENOMIC DNA]</scope>
    <source>
        <strain evidence="7 8">1348a</strain>
    </source>
</reference>
<gene>
    <name evidence="7" type="ORF">CDD82_6463</name>
</gene>
<dbReference type="InterPro" id="IPR049315">
    <property type="entry name" value="GDC-P_N"/>
</dbReference>
<comment type="caution">
    <text evidence="7">The sequence shown here is derived from an EMBL/GenBank/DDBJ whole genome shotgun (WGS) entry which is preliminary data.</text>
</comment>
<dbReference type="InterPro" id="IPR015421">
    <property type="entry name" value="PyrdxlP-dep_Trfase_major"/>
</dbReference>
<comment type="function">
    <text evidence="5">The glycine cleavage system catalyzes the degradation of glycine.</text>
</comment>
<keyword evidence="2 5" id="KW-0560">Oxidoreductase</keyword>
<comment type="subcellular location">
    <subcellularLocation>
        <location evidence="5">Mitochondrion</location>
    </subcellularLocation>
</comment>
<evidence type="ECO:0000256" key="4">
    <source>
        <dbReference type="PIRSR" id="PIRSR603437-50"/>
    </source>
</evidence>
<dbReference type="EC" id="1.4.4.2" evidence="5"/>
<dbReference type="InterPro" id="IPR003437">
    <property type="entry name" value="GcvP"/>
</dbReference>
<evidence type="ECO:0000256" key="3">
    <source>
        <dbReference type="ARBA" id="ARBA00082072"/>
    </source>
</evidence>
<keyword evidence="5" id="KW-0496">Mitochondrion</keyword>
<keyword evidence="5" id="KW-0809">Transit peptide</keyword>
<dbReference type="GO" id="GO:0004375">
    <property type="term" value="F:glycine dehydrogenase (decarboxylating) activity"/>
    <property type="evidence" value="ECO:0007669"/>
    <property type="project" value="UniProtKB-UniRule"/>
</dbReference>
<dbReference type="GO" id="GO:0005739">
    <property type="term" value="C:mitochondrion"/>
    <property type="evidence" value="ECO:0007669"/>
    <property type="project" value="UniProtKB-SubCell"/>
</dbReference>
<keyword evidence="8" id="KW-1185">Reference proteome</keyword>
<comment type="cofactor">
    <cofactor evidence="4 5">
        <name>pyridoxal 5'-phosphate</name>
        <dbReference type="ChEBI" id="CHEBI:597326"/>
    </cofactor>
</comment>
<dbReference type="GO" id="GO:0030170">
    <property type="term" value="F:pyridoxal phosphate binding"/>
    <property type="evidence" value="ECO:0007669"/>
    <property type="project" value="TreeGrafter"/>
</dbReference>
<protein>
    <recommendedName>
        <fullName evidence="3 5">Glycine cleavage system P protein</fullName>
        <ecNumber evidence="5">1.4.4.2</ecNumber>
    </recommendedName>
</protein>
<comment type="subunit">
    <text evidence="5">The glycine cleavage system is composed of four proteins: P, T, L and H.</text>
</comment>
<proteinExistence type="inferred from homology"/>
<dbReference type="EMBL" id="NJEU01000067">
    <property type="protein sequence ID" value="PHH82283.1"/>
    <property type="molecule type" value="Genomic_DNA"/>
</dbReference>
<dbReference type="NCBIfam" id="TIGR00461">
    <property type="entry name" value="gcvP"/>
    <property type="match status" value="1"/>
</dbReference>
<comment type="similarity">
    <text evidence="5">Belongs to the GcvP family.</text>
</comment>
<dbReference type="Pfam" id="PF02347">
    <property type="entry name" value="GDC-P"/>
    <property type="match status" value="2"/>
</dbReference>
<feature type="domain" description="Glycine cleavage system P-protein N-terminal" evidence="6">
    <location>
        <begin position="558"/>
        <end position="837"/>
    </location>
</feature>
<feature type="modified residue" description="N6-(pyridoxal phosphate)lysine" evidence="4">
    <location>
        <position position="810"/>
    </location>
</feature>
<feature type="domain" description="Glycine cleavage system P-protein N-terminal" evidence="6">
    <location>
        <begin position="77"/>
        <end position="449"/>
    </location>
</feature>
<dbReference type="AlphaFoldDB" id="A0A2C5ZR38"/>
<dbReference type="OrthoDB" id="6537869at2759"/>
<dbReference type="PANTHER" id="PTHR11773">
    <property type="entry name" value="GLYCINE DEHYDROGENASE, DECARBOXYLATING"/>
    <property type="match status" value="1"/>
</dbReference>
<dbReference type="GO" id="GO:0016594">
    <property type="term" value="F:glycine binding"/>
    <property type="evidence" value="ECO:0007669"/>
    <property type="project" value="TreeGrafter"/>
</dbReference>